<dbReference type="Pfam" id="PF01678">
    <property type="entry name" value="DAP_epimerase"/>
    <property type="match status" value="2"/>
</dbReference>
<feature type="active site" description="Proton acceptor" evidence="8">
    <location>
        <position position="217"/>
    </location>
</feature>
<comment type="subcellular location">
    <subcellularLocation>
        <location evidence="8">Cytoplasm</location>
    </subcellularLocation>
</comment>
<feature type="binding site" evidence="8">
    <location>
        <position position="17"/>
    </location>
    <ligand>
        <name>substrate</name>
    </ligand>
</feature>
<name>A0A1I4W4X1_9BACT</name>
<dbReference type="PANTHER" id="PTHR31689">
    <property type="entry name" value="DIAMINOPIMELATE EPIMERASE, CHLOROPLASTIC"/>
    <property type="match status" value="1"/>
</dbReference>
<keyword evidence="11" id="KW-1185">Reference proteome</keyword>
<evidence type="ECO:0000256" key="9">
    <source>
        <dbReference type="PROSITE-ProRule" id="PRU10125"/>
    </source>
</evidence>
<evidence type="ECO:0000313" key="11">
    <source>
        <dbReference type="Proteomes" id="UP000199611"/>
    </source>
</evidence>
<evidence type="ECO:0000256" key="1">
    <source>
        <dbReference type="ARBA" id="ARBA00005196"/>
    </source>
</evidence>
<keyword evidence="5 8" id="KW-0457">Lysine biosynthesis</keyword>
<feature type="binding site" evidence="8">
    <location>
        <position position="70"/>
    </location>
    <ligand>
        <name>substrate</name>
    </ligand>
</feature>
<evidence type="ECO:0000256" key="2">
    <source>
        <dbReference type="ARBA" id="ARBA00010219"/>
    </source>
</evidence>
<comment type="caution">
    <text evidence="8">Lacks conserved residue(s) required for the propagation of feature annotation.</text>
</comment>
<feature type="site" description="Could be important to modulate the pK values of the two catalytic cysteine residues" evidence="8">
    <location>
        <position position="207"/>
    </location>
</feature>
<reference evidence="10 11" key="1">
    <citation type="submission" date="2016-10" db="EMBL/GenBank/DDBJ databases">
        <authorList>
            <person name="de Groot N.N."/>
        </authorList>
    </citation>
    <scope>NUCLEOTIDE SEQUENCE [LARGE SCALE GENOMIC DNA]</scope>
    <source>
        <strain evidence="10 11">DSM 9990</strain>
    </source>
</reference>
<sequence>MERAERIPFVKMTGSGNDFILVDNRNGLIKPEEGPLFAKKVCRRKLSVGADGLILIEKDGEVDFSWRFYNSDGSEAEMCGNGARCAARFAVLKGIVDSPSMTFRTLAGLIKAEVAGERVRVQIPELHGLKLNIDLRLDENRTAKVHFVNSGVPHVVWILDTKEELEKVDVVGLGRRIRFHENFSPAGTNANFIWVQDRQSVVIRTYERGVEDETLACGTGSIAAAAITVALGLTDPPVSLVTRGGEILRVFFEYDDGRFENLFLEGPALVVYEGSLWDETVR</sequence>
<dbReference type="SUPFAM" id="SSF54506">
    <property type="entry name" value="Diaminopimelate epimerase-like"/>
    <property type="match status" value="2"/>
</dbReference>
<dbReference type="NCBIfam" id="TIGR00652">
    <property type="entry name" value="DapF"/>
    <property type="match status" value="1"/>
</dbReference>
<feature type="binding site" evidence="8">
    <location>
        <begin position="80"/>
        <end position="81"/>
    </location>
    <ligand>
        <name>substrate</name>
    </ligand>
</feature>
<dbReference type="EMBL" id="FOUU01000014">
    <property type="protein sequence ID" value="SFN08601.1"/>
    <property type="molecule type" value="Genomic_DNA"/>
</dbReference>
<dbReference type="RefSeq" id="WP_093396411.1">
    <property type="nucleotide sequence ID" value="NZ_FOUU01000014.1"/>
</dbReference>
<organism evidence="10 11">
    <name type="scientific">Thermodesulforhabdus norvegica</name>
    <dbReference type="NCBI Taxonomy" id="39841"/>
    <lineage>
        <taxon>Bacteria</taxon>
        <taxon>Pseudomonadati</taxon>
        <taxon>Thermodesulfobacteriota</taxon>
        <taxon>Syntrophobacteria</taxon>
        <taxon>Syntrophobacterales</taxon>
        <taxon>Thermodesulforhabdaceae</taxon>
        <taxon>Thermodesulforhabdus</taxon>
    </lineage>
</organism>
<dbReference type="OrthoDB" id="9805408at2"/>
<dbReference type="GO" id="GO:0009089">
    <property type="term" value="P:lysine biosynthetic process via diaminopimelate"/>
    <property type="evidence" value="ECO:0007669"/>
    <property type="project" value="UniProtKB-UniRule"/>
</dbReference>
<dbReference type="HAMAP" id="MF_00197">
    <property type="entry name" value="DAP_epimerase"/>
    <property type="match status" value="1"/>
</dbReference>
<dbReference type="PROSITE" id="PS01326">
    <property type="entry name" value="DAP_EPIMERASE"/>
    <property type="match status" value="1"/>
</dbReference>
<evidence type="ECO:0000256" key="4">
    <source>
        <dbReference type="ARBA" id="ARBA00022605"/>
    </source>
</evidence>
<dbReference type="GO" id="GO:0005829">
    <property type="term" value="C:cytosol"/>
    <property type="evidence" value="ECO:0007669"/>
    <property type="project" value="TreeGrafter"/>
</dbReference>
<comment type="similarity">
    <text evidence="2 8">Belongs to the diaminopimelate epimerase family.</text>
</comment>
<keyword evidence="8" id="KW-0963">Cytoplasm</keyword>
<dbReference type="STRING" id="39841.SAMN05660836_02606"/>
<evidence type="ECO:0000256" key="5">
    <source>
        <dbReference type="ARBA" id="ARBA00023154"/>
    </source>
</evidence>
<proteinExistence type="inferred from homology"/>
<dbReference type="Proteomes" id="UP000199611">
    <property type="component" value="Unassembled WGS sequence"/>
</dbReference>
<evidence type="ECO:0000256" key="7">
    <source>
        <dbReference type="ARBA" id="ARBA00051712"/>
    </source>
</evidence>
<feature type="binding site" evidence="8">
    <location>
        <begin position="218"/>
        <end position="219"/>
    </location>
    <ligand>
        <name>substrate</name>
    </ligand>
</feature>
<dbReference type="UniPathway" id="UPA00034">
    <property type="reaction ID" value="UER00025"/>
</dbReference>
<keyword evidence="6 8" id="KW-0413">Isomerase</keyword>
<dbReference type="InterPro" id="IPR018510">
    <property type="entry name" value="DAP_epimerase_AS"/>
</dbReference>
<feature type="binding site" evidence="8">
    <location>
        <begin position="207"/>
        <end position="208"/>
    </location>
    <ligand>
        <name>substrate</name>
    </ligand>
</feature>
<feature type="active site" description="Proton donor" evidence="8">
    <location>
        <position position="79"/>
    </location>
</feature>
<dbReference type="InterPro" id="IPR001653">
    <property type="entry name" value="DAP_epimerase_DapF"/>
</dbReference>
<feature type="active site" evidence="9">
    <location>
        <position position="79"/>
    </location>
</feature>
<feature type="site" description="Could be important to modulate the pK values of the two catalytic cysteine residues" evidence="8">
    <location>
        <position position="154"/>
    </location>
</feature>
<accession>A0A1I4W4X1</accession>
<comment type="subunit">
    <text evidence="8">Homodimer.</text>
</comment>
<dbReference type="AlphaFoldDB" id="A0A1I4W4X1"/>
<comment type="pathway">
    <text evidence="1 8">Amino-acid biosynthesis; L-lysine biosynthesis via DAP pathway; DL-2,6-diaminopimelate from LL-2,6-diaminopimelate: step 1/1.</text>
</comment>
<dbReference type="GO" id="GO:0008837">
    <property type="term" value="F:diaminopimelate epimerase activity"/>
    <property type="evidence" value="ECO:0007669"/>
    <property type="project" value="UniProtKB-UniRule"/>
</dbReference>
<comment type="catalytic activity">
    <reaction evidence="7 8">
        <text>(2S,6S)-2,6-diaminopimelate = meso-2,6-diaminopimelate</text>
        <dbReference type="Rhea" id="RHEA:15393"/>
        <dbReference type="ChEBI" id="CHEBI:57609"/>
        <dbReference type="ChEBI" id="CHEBI:57791"/>
        <dbReference type="EC" id="5.1.1.7"/>
    </reaction>
</comment>
<evidence type="ECO:0000313" key="10">
    <source>
        <dbReference type="EMBL" id="SFN08601.1"/>
    </source>
</evidence>
<dbReference type="PANTHER" id="PTHR31689:SF0">
    <property type="entry name" value="DIAMINOPIMELATE EPIMERASE"/>
    <property type="match status" value="1"/>
</dbReference>
<evidence type="ECO:0000256" key="3">
    <source>
        <dbReference type="ARBA" id="ARBA00013080"/>
    </source>
</evidence>
<evidence type="ECO:0000256" key="8">
    <source>
        <dbReference type="HAMAP-Rule" id="MF_00197"/>
    </source>
</evidence>
<dbReference type="EC" id="5.1.1.7" evidence="3 8"/>
<comment type="function">
    <text evidence="8">Catalyzes the stereoinversion of LL-2,6-diaminopimelate (L,L-DAP) to meso-diaminopimelate (meso-DAP), a precursor of L-lysine and an essential component of the bacterial peptidoglycan.</text>
</comment>
<protein>
    <recommendedName>
        <fullName evidence="3 8">Diaminopimelate epimerase</fullName>
        <shortName evidence="8">DAP epimerase</shortName>
        <ecNumber evidence="3 8">5.1.1.7</ecNumber>
    </recommendedName>
    <alternativeName>
        <fullName evidence="8">PLP-independent amino acid racemase</fullName>
    </alternativeName>
</protein>
<feature type="binding site" evidence="8">
    <location>
        <position position="189"/>
    </location>
    <ligand>
        <name>substrate</name>
    </ligand>
</feature>
<keyword evidence="4 8" id="KW-0028">Amino-acid biosynthesis</keyword>
<dbReference type="Gene3D" id="3.10.310.10">
    <property type="entry name" value="Diaminopimelate Epimerase, Chain A, domain 1"/>
    <property type="match status" value="2"/>
</dbReference>
<evidence type="ECO:0000256" key="6">
    <source>
        <dbReference type="ARBA" id="ARBA00023235"/>
    </source>
</evidence>
<gene>
    <name evidence="8" type="primary">dapF</name>
    <name evidence="10" type="ORF">SAMN05660836_02606</name>
</gene>